<evidence type="ECO:0000256" key="1">
    <source>
        <dbReference type="SAM" id="MobiDB-lite"/>
    </source>
</evidence>
<protein>
    <recommendedName>
        <fullName evidence="5">DUF1573 domain-containing protein</fullName>
    </recommendedName>
</protein>
<dbReference type="EMBL" id="FUWH01000001">
    <property type="protein sequence ID" value="SJZ39265.1"/>
    <property type="molecule type" value="Genomic_DNA"/>
</dbReference>
<evidence type="ECO:0000313" key="3">
    <source>
        <dbReference type="EMBL" id="SJZ39265.1"/>
    </source>
</evidence>
<feature type="chain" id="PRO_5010568792" description="DUF1573 domain-containing protein" evidence="2">
    <location>
        <begin position="20"/>
        <end position="155"/>
    </location>
</feature>
<evidence type="ECO:0000256" key="2">
    <source>
        <dbReference type="SAM" id="SignalP"/>
    </source>
</evidence>
<sequence length="155" mass="16372">MKKITFLIAALVCGSFAFSQNTATQAKPADAVSQKIEFKNAEYNMGKITFGKPVEYVVEMKNISQDTITLASVQPACGCTAPTFTPNEKIAPGQTSKITIHYSSNTMGPFTKPTTIYFAGGLSKQVTFTGEGIPEQAPAAATAAPAPQKSKVVSN</sequence>
<feature type="compositionally biased region" description="Low complexity" evidence="1">
    <location>
        <begin position="137"/>
        <end position="147"/>
    </location>
</feature>
<dbReference type="InterPro" id="IPR011467">
    <property type="entry name" value="DUF1573"/>
</dbReference>
<dbReference type="STRING" id="413434.SAMN04488132_101563"/>
<gene>
    <name evidence="3" type="ORF">SAMN04488132_101563</name>
</gene>
<feature type="region of interest" description="Disordered" evidence="1">
    <location>
        <begin position="136"/>
        <end position="155"/>
    </location>
</feature>
<dbReference type="InterPro" id="IPR013783">
    <property type="entry name" value="Ig-like_fold"/>
</dbReference>
<name>A0A1T4KAB8_9BACT</name>
<dbReference type="AlphaFoldDB" id="A0A1T4KAB8"/>
<evidence type="ECO:0008006" key="5">
    <source>
        <dbReference type="Google" id="ProtNLM"/>
    </source>
</evidence>
<keyword evidence="4" id="KW-1185">Reference proteome</keyword>
<dbReference type="RefSeq" id="WP_078829891.1">
    <property type="nucleotide sequence ID" value="NZ_FUWH01000001.1"/>
</dbReference>
<dbReference type="Gene3D" id="2.60.40.10">
    <property type="entry name" value="Immunoglobulins"/>
    <property type="match status" value="1"/>
</dbReference>
<dbReference type="PANTHER" id="PTHR37833:SF1">
    <property type="entry name" value="SIGNAL PEPTIDE PROTEIN"/>
    <property type="match status" value="1"/>
</dbReference>
<accession>A0A1T4KAB8</accession>
<reference evidence="3 4" key="1">
    <citation type="submission" date="2017-02" db="EMBL/GenBank/DDBJ databases">
        <authorList>
            <person name="Peterson S.W."/>
        </authorList>
    </citation>
    <scope>NUCLEOTIDE SEQUENCE [LARGE SCALE GENOMIC DNA]</scope>
    <source>
        <strain evidence="3 4">DSM 22335</strain>
    </source>
</reference>
<evidence type="ECO:0000313" key="4">
    <source>
        <dbReference type="Proteomes" id="UP000190888"/>
    </source>
</evidence>
<dbReference type="OrthoDB" id="826619at2"/>
<keyword evidence="2" id="KW-0732">Signal</keyword>
<dbReference type="PANTHER" id="PTHR37833">
    <property type="entry name" value="LIPOPROTEIN-RELATED"/>
    <property type="match status" value="1"/>
</dbReference>
<proteinExistence type="predicted"/>
<feature type="signal peptide" evidence="2">
    <location>
        <begin position="1"/>
        <end position="19"/>
    </location>
</feature>
<dbReference type="Proteomes" id="UP000190888">
    <property type="component" value="Unassembled WGS sequence"/>
</dbReference>
<organism evidence="3 4">
    <name type="scientific">Sediminibacterium ginsengisoli</name>
    <dbReference type="NCBI Taxonomy" id="413434"/>
    <lineage>
        <taxon>Bacteria</taxon>
        <taxon>Pseudomonadati</taxon>
        <taxon>Bacteroidota</taxon>
        <taxon>Chitinophagia</taxon>
        <taxon>Chitinophagales</taxon>
        <taxon>Chitinophagaceae</taxon>
        <taxon>Sediminibacterium</taxon>
    </lineage>
</organism>
<dbReference type="Pfam" id="PF07610">
    <property type="entry name" value="DUF1573"/>
    <property type="match status" value="1"/>
</dbReference>